<dbReference type="Proteomes" id="UP000278475">
    <property type="component" value="Unassembled WGS sequence"/>
</dbReference>
<comment type="catalytic activity">
    <reaction evidence="1 15">
        <text>1-(5-phospho-beta-D-ribosyl)-ATP + diphosphate = 5-phospho-alpha-D-ribose 1-diphosphate + ATP</text>
        <dbReference type="Rhea" id="RHEA:18473"/>
        <dbReference type="ChEBI" id="CHEBI:30616"/>
        <dbReference type="ChEBI" id="CHEBI:33019"/>
        <dbReference type="ChEBI" id="CHEBI:58017"/>
        <dbReference type="ChEBI" id="CHEBI:73183"/>
        <dbReference type="EC" id="2.4.2.17"/>
    </reaction>
</comment>
<keyword evidence="7 15" id="KW-0963">Cytoplasm</keyword>
<evidence type="ECO:0000256" key="7">
    <source>
        <dbReference type="ARBA" id="ARBA00022490"/>
    </source>
</evidence>
<keyword evidence="8 15" id="KW-0028">Amino-acid biosynthesis</keyword>
<evidence type="ECO:0000259" key="16">
    <source>
        <dbReference type="Pfam" id="PF01634"/>
    </source>
</evidence>
<dbReference type="NCBIfam" id="TIGR00070">
    <property type="entry name" value="hisG"/>
    <property type="match status" value="1"/>
</dbReference>
<evidence type="ECO:0000256" key="10">
    <source>
        <dbReference type="ARBA" id="ARBA00022679"/>
    </source>
</evidence>
<evidence type="ECO:0000256" key="13">
    <source>
        <dbReference type="ARBA" id="ARBA00023102"/>
    </source>
</evidence>
<evidence type="ECO:0000256" key="15">
    <source>
        <dbReference type="HAMAP-Rule" id="MF_01018"/>
    </source>
</evidence>
<evidence type="ECO:0000256" key="8">
    <source>
        <dbReference type="ARBA" id="ARBA00022605"/>
    </source>
</evidence>
<evidence type="ECO:0000256" key="9">
    <source>
        <dbReference type="ARBA" id="ARBA00022676"/>
    </source>
</evidence>
<dbReference type="FunFam" id="3.40.190.10:FF:000008">
    <property type="entry name" value="ATP phosphoribosyltransferase"/>
    <property type="match status" value="1"/>
</dbReference>
<keyword evidence="11 15" id="KW-0547">Nucleotide-binding</keyword>
<comment type="subcellular location">
    <subcellularLocation>
        <location evidence="2 15">Cytoplasm</location>
    </subcellularLocation>
</comment>
<dbReference type="InterPro" id="IPR024893">
    <property type="entry name" value="ATP_PRibTrfase_HisG_short"/>
</dbReference>
<organism evidence="17 18">
    <name type="scientific">Thermoproteota archaeon</name>
    <dbReference type="NCBI Taxonomy" id="2056631"/>
    <lineage>
        <taxon>Archaea</taxon>
        <taxon>Thermoproteota</taxon>
    </lineage>
</organism>
<comment type="pathway">
    <text evidence="3 15">Amino-acid biosynthesis; L-histidine biosynthesis; L-histidine from 5-phospho-alpha-D-ribose 1-diphosphate: step 1/9.</text>
</comment>
<comment type="similarity">
    <text evidence="4 15">Belongs to the ATP phosphoribosyltransferase family. Short subfamily.</text>
</comment>
<dbReference type="Pfam" id="PF01634">
    <property type="entry name" value="HisG"/>
    <property type="match status" value="1"/>
</dbReference>
<dbReference type="InterPro" id="IPR013820">
    <property type="entry name" value="ATP_PRibTrfase_cat"/>
</dbReference>
<sequence length="209" mass="23110">MALKIALPNKGRLREPALKLLGKAGIECLESERGYFCETTDPSVKVIFVRARDVPSYVYYGAADLGITGHDIVAESGFEVYEVLDLKFGECKLVVAAPLNSHFHEVSDIPSGVRVATEFPNITRRFFDELGKQVQIVYLHGAVEAAPALGMADVIVDVMETGKTLERNRLRVLGVILKSTARLVCNRVSYRLKLDEVMNLVTKVKAAMR</sequence>
<dbReference type="Gene3D" id="3.40.190.10">
    <property type="entry name" value="Periplasmic binding protein-like II"/>
    <property type="match status" value="2"/>
</dbReference>
<evidence type="ECO:0000256" key="14">
    <source>
        <dbReference type="ARBA" id="ARBA00024861"/>
    </source>
</evidence>
<dbReference type="GO" id="GO:0003879">
    <property type="term" value="F:ATP phosphoribosyltransferase activity"/>
    <property type="evidence" value="ECO:0007669"/>
    <property type="project" value="UniProtKB-UniRule"/>
</dbReference>
<name>A0A497EK04_9CREN</name>
<reference evidence="17 18" key="1">
    <citation type="submission" date="2018-06" db="EMBL/GenBank/DDBJ databases">
        <title>Extensive metabolic versatility and redundancy in microbially diverse, dynamic hydrothermal sediments.</title>
        <authorList>
            <person name="Dombrowski N."/>
            <person name="Teske A."/>
            <person name="Baker B.J."/>
        </authorList>
    </citation>
    <scope>NUCLEOTIDE SEQUENCE [LARGE SCALE GENOMIC DNA]</scope>
    <source>
        <strain evidence="17">B66_G16</strain>
    </source>
</reference>
<dbReference type="EC" id="2.4.2.17" evidence="5 15"/>
<dbReference type="GO" id="GO:0005737">
    <property type="term" value="C:cytoplasm"/>
    <property type="evidence" value="ECO:0007669"/>
    <property type="project" value="UniProtKB-SubCell"/>
</dbReference>
<accession>A0A497EK04</accession>
<evidence type="ECO:0000256" key="11">
    <source>
        <dbReference type="ARBA" id="ARBA00022741"/>
    </source>
</evidence>
<dbReference type="PANTHER" id="PTHR21403">
    <property type="entry name" value="ATP PHOSPHORIBOSYLTRANSFERASE ATP-PRTASE"/>
    <property type="match status" value="1"/>
</dbReference>
<comment type="caution">
    <text evidence="17">The sequence shown here is derived from an EMBL/GenBank/DDBJ whole genome shotgun (WGS) entry which is preliminary data.</text>
</comment>
<dbReference type="HAMAP" id="MF_01018">
    <property type="entry name" value="HisG_Short"/>
    <property type="match status" value="1"/>
</dbReference>
<gene>
    <name evidence="15 17" type="primary">hisG</name>
    <name evidence="17" type="ORF">DRJ31_09505</name>
</gene>
<dbReference type="InterPro" id="IPR001348">
    <property type="entry name" value="ATP_PRibTrfase_HisG"/>
</dbReference>
<evidence type="ECO:0000256" key="2">
    <source>
        <dbReference type="ARBA" id="ARBA00004496"/>
    </source>
</evidence>
<dbReference type="PROSITE" id="PS01316">
    <property type="entry name" value="ATP_P_PHORIBOSYLTR"/>
    <property type="match status" value="1"/>
</dbReference>
<dbReference type="SUPFAM" id="SSF53850">
    <property type="entry name" value="Periplasmic binding protein-like II"/>
    <property type="match status" value="1"/>
</dbReference>
<evidence type="ECO:0000313" key="17">
    <source>
        <dbReference type="EMBL" id="RLE46941.1"/>
    </source>
</evidence>
<protein>
    <recommendedName>
        <fullName evidence="6 15">ATP phosphoribosyltransferase</fullName>
        <shortName evidence="15">ATP-PRT</shortName>
        <shortName evidence="15">ATP-PRTase</shortName>
        <ecNumber evidence="5 15">2.4.2.17</ecNumber>
    </recommendedName>
</protein>
<dbReference type="UniPathway" id="UPA00031">
    <property type="reaction ID" value="UER00006"/>
</dbReference>
<evidence type="ECO:0000256" key="3">
    <source>
        <dbReference type="ARBA" id="ARBA00004667"/>
    </source>
</evidence>
<dbReference type="GO" id="GO:0005524">
    <property type="term" value="F:ATP binding"/>
    <property type="evidence" value="ECO:0007669"/>
    <property type="project" value="UniProtKB-KW"/>
</dbReference>
<keyword evidence="9 15" id="KW-0328">Glycosyltransferase</keyword>
<dbReference type="EMBL" id="QMQV01000159">
    <property type="protein sequence ID" value="RLE46941.1"/>
    <property type="molecule type" value="Genomic_DNA"/>
</dbReference>
<evidence type="ECO:0000256" key="12">
    <source>
        <dbReference type="ARBA" id="ARBA00022840"/>
    </source>
</evidence>
<dbReference type="GO" id="GO:0000105">
    <property type="term" value="P:L-histidine biosynthetic process"/>
    <property type="evidence" value="ECO:0007669"/>
    <property type="project" value="UniProtKB-UniRule"/>
</dbReference>
<evidence type="ECO:0000256" key="6">
    <source>
        <dbReference type="ARBA" id="ARBA00020998"/>
    </source>
</evidence>
<keyword evidence="12 15" id="KW-0067">ATP-binding</keyword>
<dbReference type="PANTHER" id="PTHR21403:SF10">
    <property type="entry name" value="ATP PHOSPHORIBOSYLTRANSFERASE"/>
    <property type="match status" value="1"/>
</dbReference>
<keyword evidence="10 15" id="KW-0808">Transferase</keyword>
<evidence type="ECO:0000256" key="5">
    <source>
        <dbReference type="ARBA" id="ARBA00011946"/>
    </source>
</evidence>
<evidence type="ECO:0000256" key="4">
    <source>
        <dbReference type="ARBA" id="ARBA00009489"/>
    </source>
</evidence>
<evidence type="ECO:0000256" key="1">
    <source>
        <dbReference type="ARBA" id="ARBA00000915"/>
    </source>
</evidence>
<evidence type="ECO:0000313" key="18">
    <source>
        <dbReference type="Proteomes" id="UP000278475"/>
    </source>
</evidence>
<dbReference type="InterPro" id="IPR018198">
    <property type="entry name" value="ATP_PRibTrfase_CS"/>
</dbReference>
<proteinExistence type="inferred from homology"/>
<comment type="function">
    <text evidence="14 15">Catalyzes the condensation of ATP and 5-phosphoribose 1-diphosphate to form N'-(5'-phosphoribosyl)-ATP (PR-ATP). Has a crucial role in the pathway because the rate of histidine biosynthesis seems to be controlled primarily by regulation of HisG enzymatic activity.</text>
</comment>
<dbReference type="AlphaFoldDB" id="A0A497EK04"/>
<feature type="domain" description="ATP phosphoribosyltransferase catalytic" evidence="16">
    <location>
        <begin position="50"/>
        <end position="205"/>
    </location>
</feature>
<keyword evidence="13 15" id="KW-0368">Histidine biosynthesis</keyword>